<organism evidence="1 2">
    <name type="scientific">Fusarium albosuccineum</name>
    <dbReference type="NCBI Taxonomy" id="1237068"/>
    <lineage>
        <taxon>Eukaryota</taxon>
        <taxon>Fungi</taxon>
        <taxon>Dikarya</taxon>
        <taxon>Ascomycota</taxon>
        <taxon>Pezizomycotina</taxon>
        <taxon>Sordariomycetes</taxon>
        <taxon>Hypocreomycetidae</taxon>
        <taxon>Hypocreales</taxon>
        <taxon>Nectriaceae</taxon>
        <taxon>Fusarium</taxon>
        <taxon>Fusarium decemcellulare species complex</taxon>
    </lineage>
</organism>
<sequence>MENATFLPQAPGAIRPLQRSRLLQLPAEILIHIAEDESLEKEDLRSLALTSSRLSNVATVPFYRADNFFTFSQAIRDADVGMLERCKRFGAMPPCIFKENFPCRCIAYRTTTHTTPLRLLAENLIEDEGSALACLDVLRWLLANFHGSEGCAPGSDKVAFIDPVLTNLLQDNTVGTEKVKVICEMTQLLVSAGYGFRFTLNRDKPLSQAPADFHLPLFFFSPGTYDTCHIVELAIKSHCPPSFLELVLQEFQRRRHQVTDPDCESYQMLDAWISRGQPAWFLQTDMRSLLAVLHADLVDPLTGWEEAYPGEVADIFERKIELLTRYGTVDTNERKLLDAVLGTLREIAAKGIRDSKDCWVKLCLSVQPFAADPEMLEPDFDPYLGTNPTRLHRFEIDQNWDPWRGWHVNQELHSLWVSLREPLNDFANGTLIQLGRYSLMPRWHHVNLDEWFDMVAELRIEWQFKGPWDMEIHYE</sequence>
<proteinExistence type="predicted"/>
<dbReference type="OrthoDB" id="5024657at2759"/>
<name>A0A8H4PFU5_9HYPO</name>
<evidence type="ECO:0000313" key="2">
    <source>
        <dbReference type="Proteomes" id="UP000554235"/>
    </source>
</evidence>
<gene>
    <name evidence="1" type="ORF">FALBO_14152</name>
</gene>
<keyword evidence="2" id="KW-1185">Reference proteome</keyword>
<dbReference type="AlphaFoldDB" id="A0A8H4PFU5"/>
<dbReference type="EMBL" id="JAADYS010002258">
    <property type="protein sequence ID" value="KAF4459092.1"/>
    <property type="molecule type" value="Genomic_DNA"/>
</dbReference>
<protein>
    <recommendedName>
        <fullName evidence="3">F-box domain-containing protein</fullName>
    </recommendedName>
</protein>
<evidence type="ECO:0008006" key="3">
    <source>
        <dbReference type="Google" id="ProtNLM"/>
    </source>
</evidence>
<evidence type="ECO:0000313" key="1">
    <source>
        <dbReference type="EMBL" id="KAF4459092.1"/>
    </source>
</evidence>
<accession>A0A8H4PFU5</accession>
<dbReference type="Proteomes" id="UP000554235">
    <property type="component" value="Unassembled WGS sequence"/>
</dbReference>
<comment type="caution">
    <text evidence="1">The sequence shown here is derived from an EMBL/GenBank/DDBJ whole genome shotgun (WGS) entry which is preliminary data.</text>
</comment>
<reference evidence="1 2" key="1">
    <citation type="submission" date="2020-01" db="EMBL/GenBank/DDBJ databases">
        <title>Identification and distribution of gene clusters putatively required for synthesis of sphingolipid metabolism inhibitors in phylogenetically diverse species of the filamentous fungus Fusarium.</title>
        <authorList>
            <person name="Kim H.-S."/>
            <person name="Busman M."/>
            <person name="Brown D.W."/>
            <person name="Divon H."/>
            <person name="Uhlig S."/>
            <person name="Proctor R.H."/>
        </authorList>
    </citation>
    <scope>NUCLEOTIDE SEQUENCE [LARGE SCALE GENOMIC DNA]</scope>
    <source>
        <strain evidence="1 2">NRRL 20459</strain>
    </source>
</reference>